<keyword evidence="3" id="KW-1185">Reference proteome</keyword>
<gene>
    <name evidence="2" type="ORF">CEXT_744481</name>
</gene>
<dbReference type="EMBL" id="BPLR01002301">
    <property type="protein sequence ID" value="GIX72297.1"/>
    <property type="molecule type" value="Genomic_DNA"/>
</dbReference>
<dbReference type="AlphaFoldDB" id="A0AAV4ML71"/>
<dbReference type="Proteomes" id="UP001054945">
    <property type="component" value="Unassembled WGS sequence"/>
</dbReference>
<feature type="region of interest" description="Disordered" evidence="1">
    <location>
        <begin position="1"/>
        <end position="20"/>
    </location>
</feature>
<evidence type="ECO:0000256" key="1">
    <source>
        <dbReference type="SAM" id="MobiDB-lite"/>
    </source>
</evidence>
<protein>
    <submittedName>
        <fullName evidence="2">Uncharacterized protein</fullName>
    </submittedName>
</protein>
<proteinExistence type="predicted"/>
<sequence>MAAPFRGVPESRHAANVASGHCPYVLRANRNVLRVFSAKGNLKGAGVRGGEDKDQETVTTRDSSREPRYVPPLTSGPLVEANQPKPTVKPQAGE</sequence>
<evidence type="ECO:0000313" key="3">
    <source>
        <dbReference type="Proteomes" id="UP001054945"/>
    </source>
</evidence>
<name>A0AAV4ML71_CAEEX</name>
<feature type="region of interest" description="Disordered" evidence="1">
    <location>
        <begin position="42"/>
        <end position="94"/>
    </location>
</feature>
<evidence type="ECO:0000313" key="2">
    <source>
        <dbReference type="EMBL" id="GIX72297.1"/>
    </source>
</evidence>
<accession>A0AAV4ML71</accession>
<organism evidence="2 3">
    <name type="scientific">Caerostris extrusa</name>
    <name type="common">Bark spider</name>
    <name type="synonym">Caerostris bankana</name>
    <dbReference type="NCBI Taxonomy" id="172846"/>
    <lineage>
        <taxon>Eukaryota</taxon>
        <taxon>Metazoa</taxon>
        <taxon>Ecdysozoa</taxon>
        <taxon>Arthropoda</taxon>
        <taxon>Chelicerata</taxon>
        <taxon>Arachnida</taxon>
        <taxon>Araneae</taxon>
        <taxon>Araneomorphae</taxon>
        <taxon>Entelegynae</taxon>
        <taxon>Araneoidea</taxon>
        <taxon>Araneidae</taxon>
        <taxon>Caerostris</taxon>
    </lineage>
</organism>
<comment type="caution">
    <text evidence="2">The sequence shown here is derived from an EMBL/GenBank/DDBJ whole genome shotgun (WGS) entry which is preliminary data.</text>
</comment>
<reference evidence="2 3" key="1">
    <citation type="submission" date="2021-06" db="EMBL/GenBank/DDBJ databases">
        <title>Caerostris extrusa draft genome.</title>
        <authorList>
            <person name="Kono N."/>
            <person name="Arakawa K."/>
        </authorList>
    </citation>
    <scope>NUCLEOTIDE SEQUENCE [LARGE SCALE GENOMIC DNA]</scope>
</reference>